<reference evidence="3" key="2">
    <citation type="journal article" date="2016" name="Sci. Rep.">
        <title>Dictyocaulus viviparus genome, variome and transcriptome elucidate lungworm biology and support future intervention.</title>
        <authorList>
            <person name="McNulty S.N."/>
            <person name="Strube C."/>
            <person name="Rosa B.A."/>
            <person name="Martin J.C."/>
            <person name="Tyagi R."/>
            <person name="Choi Y.J."/>
            <person name="Wang Q."/>
            <person name="Hallsworth Pepin K."/>
            <person name="Zhang X."/>
            <person name="Ozersky P."/>
            <person name="Wilson R.K."/>
            <person name="Sternberg P.W."/>
            <person name="Gasser R.B."/>
            <person name="Mitreva M."/>
        </authorList>
    </citation>
    <scope>NUCLEOTIDE SEQUENCE [LARGE SCALE GENOMIC DNA]</scope>
    <source>
        <strain evidence="3">HannoverDv2000</strain>
    </source>
</reference>
<evidence type="ECO:0000256" key="1">
    <source>
        <dbReference type="SAM" id="Phobius"/>
    </source>
</evidence>
<evidence type="ECO:0000313" key="2">
    <source>
        <dbReference type="EMBL" id="KJH41866.1"/>
    </source>
</evidence>
<reference evidence="2 3" key="1">
    <citation type="submission" date="2013-11" db="EMBL/GenBank/DDBJ databases">
        <title>Draft genome of the bovine lungworm Dictyocaulus viviparus.</title>
        <authorList>
            <person name="Mitreva M."/>
        </authorList>
    </citation>
    <scope>NUCLEOTIDE SEQUENCE [LARGE SCALE GENOMIC DNA]</scope>
    <source>
        <strain evidence="2 3">HannoverDv2000</strain>
    </source>
</reference>
<accession>A0A0D8XHQ3</accession>
<keyword evidence="3" id="KW-1185">Reference proteome</keyword>
<dbReference type="Proteomes" id="UP000053766">
    <property type="component" value="Unassembled WGS sequence"/>
</dbReference>
<gene>
    <name evidence="2" type="ORF">DICVIV_12146</name>
</gene>
<feature type="transmembrane region" description="Helical" evidence="1">
    <location>
        <begin position="135"/>
        <end position="152"/>
    </location>
</feature>
<dbReference type="AlphaFoldDB" id="A0A0D8XHQ3"/>
<keyword evidence="1" id="KW-0812">Transmembrane</keyword>
<keyword evidence="1" id="KW-0472">Membrane</keyword>
<protein>
    <submittedName>
        <fullName evidence="2">Uncharacterized protein</fullName>
    </submittedName>
</protein>
<name>A0A0D8XHQ3_DICVI</name>
<dbReference type="OrthoDB" id="5874683at2759"/>
<organism evidence="2 3">
    <name type="scientific">Dictyocaulus viviparus</name>
    <name type="common">Bovine lungworm</name>
    <dbReference type="NCBI Taxonomy" id="29172"/>
    <lineage>
        <taxon>Eukaryota</taxon>
        <taxon>Metazoa</taxon>
        <taxon>Ecdysozoa</taxon>
        <taxon>Nematoda</taxon>
        <taxon>Chromadorea</taxon>
        <taxon>Rhabditida</taxon>
        <taxon>Rhabditina</taxon>
        <taxon>Rhabditomorpha</taxon>
        <taxon>Strongyloidea</taxon>
        <taxon>Metastrongylidae</taxon>
        <taxon>Dictyocaulus</taxon>
    </lineage>
</organism>
<keyword evidence="1" id="KW-1133">Transmembrane helix</keyword>
<proteinExistence type="predicted"/>
<dbReference type="EMBL" id="KN716745">
    <property type="protein sequence ID" value="KJH41866.1"/>
    <property type="molecule type" value="Genomic_DNA"/>
</dbReference>
<sequence>MRERMDQAFEALCDEMQAPEIPIYPEIVGMSPEAIDEFLLDHGGGVALDMLYNALSLYAAAGLRKPPTRAVEALMAATQDGPPQSDLDRHGDSSDIDDALYGANFDGLILLASAAGVRFNAFFTHFHFGFLTDELFAILFTEACFFVFFFRLSK</sequence>
<evidence type="ECO:0000313" key="3">
    <source>
        <dbReference type="Proteomes" id="UP000053766"/>
    </source>
</evidence>